<feature type="compositionally biased region" description="Polar residues" evidence="5">
    <location>
        <begin position="630"/>
        <end position="642"/>
    </location>
</feature>
<sequence length="1035" mass="114379">MDRTGELRPLIPANMNAPTPMPHQHPKHEPPEPRDSPSENNSLEPVDSSESFEIPPVVAGRKAAKSFKLFELPKLTDKIHHSHKSHRKEPKHHAETEFVPSKYGSSTLNTLLSQVSLDKEKSRNNSVEEELIGIGLSTAKDVSLLASMTDLQPVSSATYFPHKSKSDPTSFDDEVIHPEHLRAEAEFDINPETQKPENIRRDRGHKDRARSAATAHHEATPHISSDGTPADKGLGPSDSKVKKSIKFDIPEIAVPGLLEALPDPFHKTAGSFDHEAASYPGQAPGSLEDHGTAVDEDSHSLAVELTPFQNKVGGHTAIFRFSHRAVCKALVNRENIWYEEIEQKQPELLPFVPRYLGVLNVRYTSLVEDDSNGHSDTPPVTAVSQHTTHLARQIGHVSAASTPLSPGRGNTGSIDKTHFSTLSPAQELNFKTKAYKSAPNSSKLLPSEGIELPPEVVLDDNKHIIPESLLNHYSSSAPSPYGSYLSSSEGKAGLVDPNNTPKNSPYQHGMNELPQRDGGYLGSTKVNQRLQALVLQEVFAPGRKVSGTPSRHRNSTDGDSGSYSNSYSPRNEMLYLSERYPGADHQSYGAASSLYRHRYSDVDRVSVSKFRDARRSSHLSNLSSPHNDSQSCGRRNSLVSNKSEGRGDAIFEMDDDDTMLLNRGTELAVGNGDLDAKSTGLKRLANLTPGFISSHNSSASLMHMGGGLYSDGSSGVGVNGKLRRKLTRIERFILLEDLTSGMNVACALDLKMGTRQYGIEAKTSKMLSQRKKCRRTTSRSMGVRICGMKVWDKADEKYVSRDKYFGRNVRPGRQFAKCLLRFLYDGESLYSIVRHLPKLIENLYALYKVFSQLKGYRMYGSSLLLMYDSVPRSQQETTGTTNATSKTIDIAESKQSYALSMDEENNAKGGELIIRIIDFAQSLTPGVPLTETTTYPPRHANDIDKGYIKGLTSLLQYATVFYRKFMGADYVDKESALRLIKASKQDLLQQKYAWLQDFDNHDFTNDAAGAFSDEFSELDELFPSGEQAFDDGCSD</sequence>
<dbReference type="PANTHER" id="PTHR12400:SF21">
    <property type="entry name" value="KINASE"/>
    <property type="match status" value="1"/>
</dbReference>
<feature type="compositionally biased region" description="Basic residues" evidence="5">
    <location>
        <begin position="80"/>
        <end position="91"/>
    </location>
</feature>
<evidence type="ECO:0000313" key="7">
    <source>
        <dbReference type="Proteomes" id="UP000094336"/>
    </source>
</evidence>
<dbReference type="Pfam" id="PF03770">
    <property type="entry name" value="IPK"/>
    <property type="match status" value="1"/>
</dbReference>
<evidence type="ECO:0000256" key="4">
    <source>
        <dbReference type="RuleBase" id="RU363090"/>
    </source>
</evidence>
<dbReference type="GeneID" id="30147188"/>
<feature type="region of interest" description="Disordered" evidence="5">
    <location>
        <begin position="614"/>
        <end position="649"/>
    </location>
</feature>
<dbReference type="Gene3D" id="3.30.470.160">
    <property type="entry name" value="Inositol polyphosphate kinase"/>
    <property type="match status" value="1"/>
</dbReference>
<feature type="compositionally biased region" description="Polar residues" evidence="5">
    <location>
        <begin position="497"/>
        <end position="506"/>
    </location>
</feature>
<dbReference type="SUPFAM" id="SSF56104">
    <property type="entry name" value="SAICAR synthase-like"/>
    <property type="match status" value="1"/>
</dbReference>
<evidence type="ECO:0000313" key="6">
    <source>
        <dbReference type="EMBL" id="ODQ78707.1"/>
    </source>
</evidence>
<feature type="compositionally biased region" description="Low complexity" evidence="5">
    <location>
        <begin position="476"/>
        <end position="488"/>
    </location>
</feature>
<name>A0A1E3QP01_9ASCO</name>
<accession>A0A1E3QP01</accession>
<keyword evidence="3 4" id="KW-0418">Kinase</keyword>
<feature type="compositionally biased region" description="Basic and acidic residues" evidence="5">
    <location>
        <begin position="194"/>
        <end position="205"/>
    </location>
</feature>
<feature type="region of interest" description="Disordered" evidence="5">
    <location>
        <begin position="181"/>
        <end position="239"/>
    </location>
</feature>
<evidence type="ECO:0000256" key="3">
    <source>
        <dbReference type="ARBA" id="ARBA00022777"/>
    </source>
</evidence>
<feature type="compositionally biased region" description="Low complexity" evidence="5">
    <location>
        <begin position="618"/>
        <end position="629"/>
    </location>
</feature>
<dbReference type="Proteomes" id="UP000094336">
    <property type="component" value="Unassembled WGS sequence"/>
</dbReference>
<feature type="compositionally biased region" description="Low complexity" evidence="5">
    <location>
        <begin position="557"/>
        <end position="568"/>
    </location>
</feature>
<feature type="region of interest" description="Disordered" evidence="5">
    <location>
        <begin position="543"/>
        <end position="569"/>
    </location>
</feature>
<organism evidence="6 7">
    <name type="scientific">Babjeviella inositovora NRRL Y-12698</name>
    <dbReference type="NCBI Taxonomy" id="984486"/>
    <lineage>
        <taxon>Eukaryota</taxon>
        <taxon>Fungi</taxon>
        <taxon>Dikarya</taxon>
        <taxon>Ascomycota</taxon>
        <taxon>Saccharomycotina</taxon>
        <taxon>Pichiomycetes</taxon>
        <taxon>Serinales incertae sedis</taxon>
        <taxon>Babjeviella</taxon>
    </lineage>
</organism>
<dbReference type="GO" id="GO:0032958">
    <property type="term" value="P:inositol phosphate biosynthetic process"/>
    <property type="evidence" value="ECO:0007669"/>
    <property type="project" value="InterPro"/>
</dbReference>
<dbReference type="InterPro" id="IPR005522">
    <property type="entry name" value="IPK"/>
</dbReference>
<keyword evidence="2 4" id="KW-0808">Transferase</keyword>
<proteinExistence type="inferred from homology"/>
<reference evidence="7" key="1">
    <citation type="submission" date="2016-05" db="EMBL/GenBank/DDBJ databases">
        <title>Comparative genomics of biotechnologically important yeasts.</title>
        <authorList>
            <consortium name="DOE Joint Genome Institute"/>
            <person name="Riley R."/>
            <person name="Haridas S."/>
            <person name="Wolfe K.H."/>
            <person name="Lopes M.R."/>
            <person name="Hittinger C.T."/>
            <person name="Goker M."/>
            <person name="Salamov A."/>
            <person name="Wisecaver J."/>
            <person name="Long T.M."/>
            <person name="Aerts A.L."/>
            <person name="Barry K."/>
            <person name="Choi C."/>
            <person name="Clum A."/>
            <person name="Coughlan A.Y."/>
            <person name="Deshpande S."/>
            <person name="Douglass A.P."/>
            <person name="Hanson S.J."/>
            <person name="Klenk H.-P."/>
            <person name="Labutti K."/>
            <person name="Lapidus A."/>
            <person name="Lindquist E."/>
            <person name="Lipzen A."/>
            <person name="Meier-Kolthoff J.P."/>
            <person name="Ohm R.A."/>
            <person name="Otillar R.P."/>
            <person name="Pangilinan J."/>
            <person name="Peng Y."/>
            <person name="Rokas A."/>
            <person name="Rosa C.A."/>
            <person name="Scheuner C."/>
            <person name="Sibirny A.A."/>
            <person name="Slot J.C."/>
            <person name="Stielow J.B."/>
            <person name="Sun H."/>
            <person name="Kurtzman C.P."/>
            <person name="Blackwell M."/>
            <person name="Grigoriev I.V."/>
            <person name="Jeffries T.W."/>
        </authorList>
    </citation>
    <scope>NUCLEOTIDE SEQUENCE [LARGE SCALE GENOMIC DNA]</scope>
    <source>
        <strain evidence="7">NRRL Y-12698</strain>
    </source>
</reference>
<dbReference type="EC" id="2.7.-.-" evidence="4"/>
<comment type="similarity">
    <text evidence="1 4">Belongs to the inositol phosphokinase (IPK) family.</text>
</comment>
<dbReference type="GO" id="GO:0000824">
    <property type="term" value="F:inositol-1,4,5,6-tetrakisphosphate 3-kinase activity"/>
    <property type="evidence" value="ECO:0007669"/>
    <property type="project" value="TreeGrafter"/>
</dbReference>
<dbReference type="AlphaFoldDB" id="A0A1E3QP01"/>
<dbReference type="PANTHER" id="PTHR12400">
    <property type="entry name" value="INOSITOL POLYPHOSPHATE KINASE"/>
    <property type="match status" value="1"/>
</dbReference>
<keyword evidence="7" id="KW-1185">Reference proteome</keyword>
<dbReference type="InterPro" id="IPR038286">
    <property type="entry name" value="IPK_sf"/>
</dbReference>
<feature type="region of interest" description="Disordered" evidence="5">
    <location>
        <begin position="476"/>
        <end position="522"/>
    </location>
</feature>
<dbReference type="GO" id="GO:0005634">
    <property type="term" value="C:nucleus"/>
    <property type="evidence" value="ECO:0007669"/>
    <property type="project" value="TreeGrafter"/>
</dbReference>
<dbReference type="STRING" id="984486.A0A1E3QP01"/>
<feature type="compositionally biased region" description="Polar residues" evidence="5">
    <location>
        <begin position="38"/>
        <end position="51"/>
    </location>
</feature>
<dbReference type="OrthoDB" id="2573163at2759"/>
<dbReference type="GO" id="GO:0005737">
    <property type="term" value="C:cytoplasm"/>
    <property type="evidence" value="ECO:0007669"/>
    <property type="project" value="TreeGrafter"/>
</dbReference>
<evidence type="ECO:0000256" key="2">
    <source>
        <dbReference type="ARBA" id="ARBA00022679"/>
    </source>
</evidence>
<feature type="region of interest" description="Disordered" evidence="5">
    <location>
        <begin position="79"/>
        <end position="100"/>
    </location>
</feature>
<evidence type="ECO:0000256" key="1">
    <source>
        <dbReference type="ARBA" id="ARBA00007374"/>
    </source>
</evidence>
<feature type="region of interest" description="Disordered" evidence="5">
    <location>
        <begin position="1"/>
        <end position="56"/>
    </location>
</feature>
<dbReference type="GO" id="GO:0008440">
    <property type="term" value="F:inositol-1,4,5-trisphosphate 3-kinase activity"/>
    <property type="evidence" value="ECO:0007669"/>
    <property type="project" value="TreeGrafter"/>
</dbReference>
<feature type="compositionally biased region" description="Basic and acidic residues" evidence="5">
    <location>
        <begin position="27"/>
        <end position="37"/>
    </location>
</feature>
<dbReference type="GO" id="GO:0046854">
    <property type="term" value="P:phosphatidylinositol phosphate biosynthetic process"/>
    <property type="evidence" value="ECO:0007669"/>
    <property type="project" value="TreeGrafter"/>
</dbReference>
<protein>
    <recommendedName>
        <fullName evidence="4">Kinase</fullName>
        <ecNumber evidence="4">2.7.-.-</ecNumber>
    </recommendedName>
</protein>
<dbReference type="EMBL" id="KV454434">
    <property type="protein sequence ID" value="ODQ78707.1"/>
    <property type="molecule type" value="Genomic_DNA"/>
</dbReference>
<dbReference type="RefSeq" id="XP_018984035.1">
    <property type="nucleotide sequence ID" value="XM_019129335.1"/>
</dbReference>
<evidence type="ECO:0000256" key="5">
    <source>
        <dbReference type="SAM" id="MobiDB-lite"/>
    </source>
</evidence>
<gene>
    <name evidence="6" type="ORF">BABINDRAFT_162404</name>
</gene>